<protein>
    <recommendedName>
        <fullName evidence="4">SAP domain-containing protein</fullName>
    </recommendedName>
</protein>
<evidence type="ECO:0000313" key="2">
    <source>
        <dbReference type="EMBL" id="KAK0468968.1"/>
    </source>
</evidence>
<name>A0AA39NP40_9AGAR</name>
<proteinExistence type="predicted"/>
<dbReference type="AlphaFoldDB" id="A0AA39NP40"/>
<feature type="region of interest" description="Disordered" evidence="1">
    <location>
        <begin position="247"/>
        <end position="298"/>
    </location>
</feature>
<reference evidence="2" key="1">
    <citation type="submission" date="2023-06" db="EMBL/GenBank/DDBJ databases">
        <authorList>
            <consortium name="Lawrence Berkeley National Laboratory"/>
            <person name="Ahrendt S."/>
            <person name="Sahu N."/>
            <person name="Indic B."/>
            <person name="Wong-Bajracharya J."/>
            <person name="Merenyi Z."/>
            <person name="Ke H.-M."/>
            <person name="Monk M."/>
            <person name="Kocsube S."/>
            <person name="Drula E."/>
            <person name="Lipzen A."/>
            <person name="Balint B."/>
            <person name="Henrissat B."/>
            <person name="Andreopoulos B."/>
            <person name="Martin F.M."/>
            <person name="Harder C.B."/>
            <person name="Rigling D."/>
            <person name="Ford K.L."/>
            <person name="Foster G.D."/>
            <person name="Pangilinan J."/>
            <person name="Papanicolaou A."/>
            <person name="Barry K."/>
            <person name="LaButti K."/>
            <person name="Viragh M."/>
            <person name="Koriabine M."/>
            <person name="Yan M."/>
            <person name="Riley R."/>
            <person name="Champramary S."/>
            <person name="Plett K.L."/>
            <person name="Tsai I.J."/>
            <person name="Slot J."/>
            <person name="Sipos G."/>
            <person name="Plett J."/>
            <person name="Nagy L.G."/>
            <person name="Grigoriev I.V."/>
        </authorList>
    </citation>
    <scope>NUCLEOTIDE SEQUENCE</scope>
    <source>
        <strain evidence="2">ICMP 16352</strain>
    </source>
</reference>
<keyword evidence="3" id="KW-1185">Reference proteome</keyword>
<evidence type="ECO:0008006" key="4">
    <source>
        <dbReference type="Google" id="ProtNLM"/>
    </source>
</evidence>
<sequence>MSSRLCTCSTYCSIVDPGTGIRRPGALVPPLTYQNHQRDQALNEATQSLHRQTYGQAPSNTSIPGPSLLQNLMNEVKFRVKFMILPSVLFFRNPPTRNETKIFEYQSVDPIPNPNDGFFALSHAESSNSTVLTHESHCIEILRTLSNTVASEDREQLEDLIKQELYAIWQFKEREWNRQQTAIADGADSDHAGVSHNTDMLEKKLSNGPKKAVLWHICRDNGLSYGGKKAQLIDNIIEWRREVGAEDITIPPSEHSLAATPEPSMGSRQPSQTPSNSSQITQFYTPTASTPVPTSSAITHLHHPTSITAQNFNFGPSPVNSQGDVFVFRGSSSRDLGLDERSLDLDERRTPHGSTIRYAHPPEEHRSNRPRVEHTPASRHEVRPSIVAEKKAKWMDGSLTKSMANSLRQSELAALCRDLRLDCQATYNKNTLIAILMSSVGELEATFLHTTSKASHLRALLKEDDVIYKEAKDVVDAYIGMESESRRNIGILSDEPIASAPMNTAVVKPCFLDPDTMKALTEFTGVSPIYVNDSFEDVESIVVDGVEYGSAKSHHRGSFILYRPTGGEEQPAQIMQLLRHPMAAAMTYIAMKRFQQADLPPGALDPYKRFDIGFLASIQQEEDTIVTSSSNIVSVAGVDLIHVFPYSRTRQPFRSHDYYTDNE</sequence>
<dbReference type="Proteomes" id="UP001175227">
    <property type="component" value="Unassembled WGS sequence"/>
</dbReference>
<evidence type="ECO:0000256" key="1">
    <source>
        <dbReference type="SAM" id="MobiDB-lite"/>
    </source>
</evidence>
<organism evidence="2 3">
    <name type="scientific">Armillaria novae-zelandiae</name>
    <dbReference type="NCBI Taxonomy" id="153914"/>
    <lineage>
        <taxon>Eukaryota</taxon>
        <taxon>Fungi</taxon>
        <taxon>Dikarya</taxon>
        <taxon>Basidiomycota</taxon>
        <taxon>Agaricomycotina</taxon>
        <taxon>Agaricomycetes</taxon>
        <taxon>Agaricomycetidae</taxon>
        <taxon>Agaricales</taxon>
        <taxon>Marasmiineae</taxon>
        <taxon>Physalacriaceae</taxon>
        <taxon>Armillaria</taxon>
    </lineage>
</organism>
<feature type="region of interest" description="Disordered" evidence="1">
    <location>
        <begin position="348"/>
        <end position="383"/>
    </location>
</feature>
<comment type="caution">
    <text evidence="2">The sequence shown here is derived from an EMBL/GenBank/DDBJ whole genome shotgun (WGS) entry which is preliminary data.</text>
</comment>
<accession>A0AA39NP40</accession>
<gene>
    <name evidence="2" type="ORF">IW261DRAFT_1426015</name>
</gene>
<feature type="compositionally biased region" description="Basic and acidic residues" evidence="1">
    <location>
        <begin position="360"/>
        <end position="383"/>
    </location>
</feature>
<dbReference type="EMBL" id="JAUEPR010000064">
    <property type="protein sequence ID" value="KAK0468968.1"/>
    <property type="molecule type" value="Genomic_DNA"/>
</dbReference>
<evidence type="ECO:0000313" key="3">
    <source>
        <dbReference type="Proteomes" id="UP001175227"/>
    </source>
</evidence>
<feature type="compositionally biased region" description="Low complexity" evidence="1">
    <location>
        <begin position="285"/>
        <end position="298"/>
    </location>
</feature>
<feature type="compositionally biased region" description="Polar residues" evidence="1">
    <location>
        <begin position="266"/>
        <end position="284"/>
    </location>
</feature>